<dbReference type="InterPro" id="IPR036849">
    <property type="entry name" value="Enolase-like_C_sf"/>
</dbReference>
<organism evidence="2 3">
    <name type="scientific">Pseudonocardia adelaidensis</name>
    <dbReference type="NCBI Taxonomy" id="648754"/>
    <lineage>
        <taxon>Bacteria</taxon>
        <taxon>Bacillati</taxon>
        <taxon>Actinomycetota</taxon>
        <taxon>Actinomycetes</taxon>
        <taxon>Pseudonocardiales</taxon>
        <taxon>Pseudonocardiaceae</taxon>
        <taxon>Pseudonocardia</taxon>
    </lineage>
</organism>
<dbReference type="Proteomes" id="UP001500804">
    <property type="component" value="Unassembled WGS sequence"/>
</dbReference>
<feature type="domain" description="Enolase C-terminal" evidence="1">
    <location>
        <begin position="8"/>
        <end position="83"/>
    </location>
</feature>
<dbReference type="SUPFAM" id="SSF51604">
    <property type="entry name" value="Enolase C-terminal domain-like"/>
    <property type="match status" value="1"/>
</dbReference>
<protein>
    <recommendedName>
        <fullName evidence="1">Enolase C-terminal domain-containing protein</fullName>
    </recommendedName>
</protein>
<comment type="caution">
    <text evidence="2">The sequence shown here is derived from an EMBL/GenBank/DDBJ whole genome shotgun (WGS) entry which is preliminary data.</text>
</comment>
<accession>A0ABP9NDA7</accession>
<gene>
    <name evidence="2" type="ORF">GCM10023320_09980</name>
</gene>
<evidence type="ECO:0000313" key="3">
    <source>
        <dbReference type="Proteomes" id="UP001500804"/>
    </source>
</evidence>
<dbReference type="InterPro" id="IPR029065">
    <property type="entry name" value="Enolase_C-like"/>
</dbReference>
<dbReference type="EMBL" id="BAABJO010000003">
    <property type="protein sequence ID" value="GAA5113797.1"/>
    <property type="molecule type" value="Genomic_DNA"/>
</dbReference>
<evidence type="ECO:0000313" key="2">
    <source>
        <dbReference type="EMBL" id="GAA5113797.1"/>
    </source>
</evidence>
<name>A0ABP9NDA7_9PSEU</name>
<dbReference type="Pfam" id="PF13378">
    <property type="entry name" value="MR_MLE_C"/>
    <property type="match status" value="1"/>
</dbReference>
<reference evidence="3" key="1">
    <citation type="journal article" date="2019" name="Int. J. Syst. Evol. Microbiol.">
        <title>The Global Catalogue of Microorganisms (GCM) 10K type strain sequencing project: providing services to taxonomists for standard genome sequencing and annotation.</title>
        <authorList>
            <consortium name="The Broad Institute Genomics Platform"/>
            <consortium name="The Broad Institute Genome Sequencing Center for Infectious Disease"/>
            <person name="Wu L."/>
            <person name="Ma J."/>
        </authorList>
    </citation>
    <scope>NUCLEOTIDE SEQUENCE [LARGE SCALE GENOMIC DNA]</scope>
    <source>
        <strain evidence="3">JCM 18302</strain>
    </source>
</reference>
<keyword evidence="3" id="KW-1185">Reference proteome</keyword>
<dbReference type="RefSeq" id="WP_345603567.1">
    <property type="nucleotide sequence ID" value="NZ_BAABJO010000003.1"/>
</dbReference>
<sequence>MGSQCRADDALGHRAFKLEIGRGNRRMERAGGDRRDVEVTRAVRDAFPESRILVEANDGYDIDGVHRYLDAVAGVGLYRIEEPSVR</sequence>
<proteinExistence type="predicted"/>
<evidence type="ECO:0000259" key="1">
    <source>
        <dbReference type="Pfam" id="PF13378"/>
    </source>
</evidence>
<dbReference type="Gene3D" id="3.20.20.120">
    <property type="entry name" value="Enolase-like C-terminal domain"/>
    <property type="match status" value="1"/>
</dbReference>